<evidence type="ECO:0000313" key="2">
    <source>
        <dbReference type="Proteomes" id="UP000198878"/>
    </source>
</evidence>
<sequence>MGVVAATTPSNVQRVTGELPRAISVHDVVGVDNAARRQRRQTSLGQLARDGPESRADLRHIDRGFAGVDVDFPLLLTGGGEGVDVLGQRGAVSFAGDGEDFVLVAQPGDEHGELFGDPHPVYPAAPAGYRAEVVQVFIQPAYGTADSRRYGAESLENTVDFRAHADLLDPADLARLQALHPDGQARFWGAKDKYDRRMDTVTTGDVVLFTGRKHVQATAEVGHGFRNPAFARRLWNPDPGKCLFSNVYSLRHYERVGMPYEEIWALPGFNPGDHFMGLRFLDEPKSAAVLGLLRT</sequence>
<name>A0A1H5Q7N7_9PSEU</name>
<accession>A0A1H5Q7N7</accession>
<dbReference type="AlphaFoldDB" id="A0A1H5Q7N7"/>
<dbReference type="STRING" id="218821.SAMN05421837_1011218"/>
<gene>
    <name evidence="1" type="ORF">SAMN05421837_1011218</name>
</gene>
<protein>
    <submittedName>
        <fullName evidence="1">Uncharacterized protein</fullName>
    </submittedName>
</protein>
<dbReference type="Proteomes" id="UP000198878">
    <property type="component" value="Unassembled WGS sequence"/>
</dbReference>
<reference evidence="2" key="1">
    <citation type="submission" date="2016-10" db="EMBL/GenBank/DDBJ databases">
        <authorList>
            <person name="Varghese N."/>
            <person name="Submissions S."/>
        </authorList>
    </citation>
    <scope>NUCLEOTIDE SEQUENCE [LARGE SCALE GENOMIC DNA]</scope>
    <source>
        <strain evidence="2">DSM 44654</strain>
    </source>
</reference>
<proteinExistence type="predicted"/>
<keyword evidence="2" id="KW-1185">Reference proteome</keyword>
<dbReference type="EMBL" id="FNUJ01000001">
    <property type="protein sequence ID" value="SEF22055.1"/>
    <property type="molecule type" value="Genomic_DNA"/>
</dbReference>
<evidence type="ECO:0000313" key="1">
    <source>
        <dbReference type="EMBL" id="SEF22055.1"/>
    </source>
</evidence>
<organism evidence="1 2">
    <name type="scientific">Amycolatopsis pretoriensis</name>
    <dbReference type="NCBI Taxonomy" id="218821"/>
    <lineage>
        <taxon>Bacteria</taxon>
        <taxon>Bacillati</taxon>
        <taxon>Actinomycetota</taxon>
        <taxon>Actinomycetes</taxon>
        <taxon>Pseudonocardiales</taxon>
        <taxon>Pseudonocardiaceae</taxon>
        <taxon>Amycolatopsis</taxon>
    </lineage>
</organism>